<reference evidence="1 2" key="1">
    <citation type="submission" date="2017-02" db="EMBL/GenBank/DDBJ databases">
        <authorList>
            <person name="Peterson S.W."/>
        </authorList>
    </citation>
    <scope>NUCLEOTIDE SEQUENCE [LARGE SCALE GENOMIC DNA]</scope>
    <source>
        <strain evidence="1 2">ATCC 43324</strain>
    </source>
</reference>
<dbReference type="Proteomes" id="UP000190065">
    <property type="component" value="Unassembled WGS sequence"/>
</dbReference>
<organism evidence="1 2">
    <name type="scientific">Segatella oulorum</name>
    <dbReference type="NCBI Taxonomy" id="28136"/>
    <lineage>
        <taxon>Bacteria</taxon>
        <taxon>Pseudomonadati</taxon>
        <taxon>Bacteroidota</taxon>
        <taxon>Bacteroidia</taxon>
        <taxon>Bacteroidales</taxon>
        <taxon>Prevotellaceae</taxon>
        <taxon>Segatella</taxon>
    </lineage>
</organism>
<dbReference type="EMBL" id="FUXK01000040">
    <property type="protein sequence ID" value="SKA19643.1"/>
    <property type="molecule type" value="Genomic_DNA"/>
</dbReference>
<gene>
    <name evidence="1" type="ORF">SAMN02745202_02437</name>
</gene>
<accession>A0A1T4RUK9</accession>
<evidence type="ECO:0000313" key="1">
    <source>
        <dbReference type="EMBL" id="SKA19643.1"/>
    </source>
</evidence>
<protein>
    <submittedName>
        <fullName evidence="1">Uncharacterized protein</fullName>
    </submittedName>
</protein>
<proteinExistence type="predicted"/>
<dbReference type="STRING" id="28136.SAMN02745202_02437"/>
<name>A0A1T4RUK9_9BACT</name>
<dbReference type="AlphaFoldDB" id="A0A1T4RUK9"/>
<evidence type="ECO:0000313" key="2">
    <source>
        <dbReference type="Proteomes" id="UP000190065"/>
    </source>
</evidence>
<sequence length="114" mass="12674">MGRGGACVPARVALQGRIHRSILVHNACVFGMETPLRGRSGGHTGAAPTIPNTHRRSAKVKTKILMLAVMLQTMKCKNIIPAPRDDDKMAKILFPRRATTIKWQKYCSRAARRR</sequence>